<comment type="subcellular location">
    <subcellularLocation>
        <location evidence="1">Cell membrane</location>
        <topology evidence="1">Multi-pass membrane protein</topology>
    </subcellularLocation>
</comment>
<feature type="transmembrane region" description="Helical" evidence="7">
    <location>
        <begin position="352"/>
        <end position="370"/>
    </location>
</feature>
<feature type="transmembrane region" description="Helical" evidence="7">
    <location>
        <begin position="111"/>
        <end position="129"/>
    </location>
</feature>
<dbReference type="Pfam" id="PF13515">
    <property type="entry name" value="FUSC_2"/>
    <property type="match status" value="1"/>
</dbReference>
<keyword evidence="3 7" id="KW-0812">Transmembrane</keyword>
<dbReference type="AlphaFoldDB" id="A0A1I0VX37"/>
<evidence type="ECO:0000256" key="1">
    <source>
        <dbReference type="ARBA" id="ARBA00004651"/>
    </source>
</evidence>
<evidence type="ECO:0000313" key="10">
    <source>
        <dbReference type="Proteomes" id="UP000198619"/>
    </source>
</evidence>
<reference evidence="9 10" key="1">
    <citation type="submission" date="2016-10" db="EMBL/GenBank/DDBJ databases">
        <authorList>
            <person name="de Groot N.N."/>
        </authorList>
    </citation>
    <scope>NUCLEOTIDE SEQUENCE [LARGE SCALE GENOMIC DNA]</scope>
    <source>
        <strain evidence="9 10">DSM 12271</strain>
    </source>
</reference>
<organism evidence="9 10">
    <name type="scientific">Clostridium frigidicarnis</name>
    <dbReference type="NCBI Taxonomy" id="84698"/>
    <lineage>
        <taxon>Bacteria</taxon>
        <taxon>Bacillati</taxon>
        <taxon>Bacillota</taxon>
        <taxon>Clostridia</taxon>
        <taxon>Eubacteriales</taxon>
        <taxon>Clostridiaceae</taxon>
        <taxon>Clostridium</taxon>
    </lineage>
</organism>
<feature type="transmembrane region" description="Helical" evidence="7">
    <location>
        <begin position="135"/>
        <end position="152"/>
    </location>
</feature>
<dbReference type="PANTHER" id="PTHR30509:SF9">
    <property type="entry name" value="MULTIDRUG RESISTANCE PROTEIN MDTO"/>
    <property type="match status" value="1"/>
</dbReference>
<evidence type="ECO:0000256" key="3">
    <source>
        <dbReference type="ARBA" id="ARBA00022692"/>
    </source>
</evidence>
<dbReference type="Proteomes" id="UP000198619">
    <property type="component" value="Unassembled WGS sequence"/>
</dbReference>
<dbReference type="InterPro" id="IPR049453">
    <property type="entry name" value="Memb_transporter_dom"/>
</dbReference>
<dbReference type="PANTHER" id="PTHR30509">
    <property type="entry name" value="P-HYDROXYBENZOIC ACID EFFLUX PUMP SUBUNIT-RELATED"/>
    <property type="match status" value="1"/>
</dbReference>
<accession>A0A1I0VX37</accession>
<name>A0A1I0VX37_9CLOT</name>
<feature type="domain" description="Integral membrane bound transporter" evidence="8">
    <location>
        <begin position="363"/>
        <end position="482"/>
    </location>
</feature>
<evidence type="ECO:0000256" key="4">
    <source>
        <dbReference type="ARBA" id="ARBA00022989"/>
    </source>
</evidence>
<keyword evidence="2" id="KW-1003">Cell membrane</keyword>
<feature type="transmembrane region" description="Helical" evidence="7">
    <location>
        <begin position="405"/>
        <end position="433"/>
    </location>
</feature>
<evidence type="ECO:0000256" key="2">
    <source>
        <dbReference type="ARBA" id="ARBA00022475"/>
    </source>
</evidence>
<feature type="transmembrane region" description="Helical" evidence="7">
    <location>
        <begin position="66"/>
        <end position="99"/>
    </location>
</feature>
<sequence>MSGLLNWNKFKEEFLRAYPAALVSLTLFFSNQALFGAKNALIAPYMTVLFIRLRNDMFKERNTTKAFFIHILIGVLSFVAGINLWLTVIVNLVVVFLLVYLLTDEYKPTNYFPYVMGFVFLQTINVSIYELGTRLAAISYSFIVVFIALRIFSPKNIHLKIHNIVEKGFENIILQLNLLVNHGYDEVEEKQRELFSINKSLNSVLYESRRRAYFTTVGGKTYFPFVVVFQHMNNITTDFLNNKALFTDKNINYLRNLRTLLNDFILNLKNNKSKDCIEDLINFLSDNELDNKELNLNMIYILNYLISTVENVSNENTHHKKETSKEWKIPKESRPLGRLNDHLRWDSFKLRFALRLSVIMSLSFIITDILDIPKGYWLSMNIYIMILPFYEDSTKKIAARFKGTFIGVMLSFVLFHIFKSDISHIIIVVISTFLMYSRINYGAMSIYITCYSLAISTLSMDNNTVLGLRFIYTFIAACIAIIANKYIFPMKNDTEVINMMNKLIRLDKFMVNELSNSINGKYNGDLIRELLLKSYLSSEKIDIHSKAGTLYRDSQFFDNFLLINNRLVTEIDHVNSLLSIESVRRVNKKEIEEVINNMNYVLQHTQDLINNNVSFDNVALTRINKKGIISDSFYINSHILKCMDTVYDLYSSVADDDMS</sequence>
<feature type="transmembrane region" description="Helical" evidence="7">
    <location>
        <begin position="470"/>
        <end position="488"/>
    </location>
</feature>
<dbReference type="RefSeq" id="WP_090038646.1">
    <property type="nucleotide sequence ID" value="NZ_FOKI01000003.1"/>
</dbReference>
<dbReference type="STRING" id="84698.SAMN04488528_1003102"/>
<evidence type="ECO:0000256" key="6">
    <source>
        <dbReference type="ARBA" id="ARBA00043993"/>
    </source>
</evidence>
<dbReference type="OrthoDB" id="1893152at2"/>
<keyword evidence="10" id="KW-1185">Reference proteome</keyword>
<protein>
    <submittedName>
        <fullName evidence="9">Fusaric acid resistance protein-like</fullName>
    </submittedName>
</protein>
<evidence type="ECO:0000256" key="7">
    <source>
        <dbReference type="SAM" id="Phobius"/>
    </source>
</evidence>
<keyword evidence="5 7" id="KW-0472">Membrane</keyword>
<evidence type="ECO:0000256" key="5">
    <source>
        <dbReference type="ARBA" id="ARBA00023136"/>
    </source>
</evidence>
<keyword evidence="4 7" id="KW-1133">Transmembrane helix</keyword>
<evidence type="ECO:0000259" key="8">
    <source>
        <dbReference type="Pfam" id="PF13515"/>
    </source>
</evidence>
<proteinExistence type="inferred from homology"/>
<evidence type="ECO:0000313" key="9">
    <source>
        <dbReference type="EMBL" id="SFA80999.1"/>
    </source>
</evidence>
<dbReference type="EMBL" id="FOKI01000003">
    <property type="protein sequence ID" value="SFA80999.1"/>
    <property type="molecule type" value="Genomic_DNA"/>
</dbReference>
<comment type="similarity">
    <text evidence="6">Belongs to the YccS/YhfK family.</text>
</comment>
<gene>
    <name evidence="9" type="ORF">SAMN04488528_1003102</name>
</gene>
<dbReference type="GO" id="GO:0005886">
    <property type="term" value="C:plasma membrane"/>
    <property type="evidence" value="ECO:0007669"/>
    <property type="project" value="UniProtKB-SubCell"/>
</dbReference>